<protein>
    <submittedName>
        <fullName evidence="1">Uncharacterized protein</fullName>
    </submittedName>
</protein>
<feature type="non-terminal residue" evidence="1">
    <location>
        <position position="86"/>
    </location>
</feature>
<evidence type="ECO:0000313" key="2">
    <source>
        <dbReference type="Proteomes" id="UP000313359"/>
    </source>
</evidence>
<accession>A0A5C2RQK6</accession>
<gene>
    <name evidence="1" type="ORF">L227DRAFT_482327</name>
</gene>
<proteinExistence type="predicted"/>
<evidence type="ECO:0000313" key="1">
    <source>
        <dbReference type="EMBL" id="RPD53843.1"/>
    </source>
</evidence>
<sequence length="86" mass="9874">YAWFVDADEEQRLAKLLGLESESEFHELDFLGFYATAPPYPCPRCGKETEFIDWVFTALERGIHSREWIVASLKAGRNSKKGPHDV</sequence>
<feature type="non-terminal residue" evidence="1">
    <location>
        <position position="1"/>
    </location>
</feature>
<dbReference type="AlphaFoldDB" id="A0A5C2RQK6"/>
<organism evidence="1 2">
    <name type="scientific">Lentinus tigrinus ALCF2SS1-6</name>
    <dbReference type="NCBI Taxonomy" id="1328759"/>
    <lineage>
        <taxon>Eukaryota</taxon>
        <taxon>Fungi</taxon>
        <taxon>Dikarya</taxon>
        <taxon>Basidiomycota</taxon>
        <taxon>Agaricomycotina</taxon>
        <taxon>Agaricomycetes</taxon>
        <taxon>Polyporales</taxon>
        <taxon>Polyporaceae</taxon>
        <taxon>Lentinus</taxon>
    </lineage>
</organism>
<keyword evidence="2" id="KW-1185">Reference proteome</keyword>
<name>A0A5C2RQK6_9APHY</name>
<dbReference type="OrthoDB" id="2927810at2759"/>
<dbReference type="EMBL" id="ML122314">
    <property type="protein sequence ID" value="RPD53843.1"/>
    <property type="molecule type" value="Genomic_DNA"/>
</dbReference>
<dbReference type="Proteomes" id="UP000313359">
    <property type="component" value="Unassembled WGS sequence"/>
</dbReference>
<reference evidence="1" key="1">
    <citation type="journal article" date="2018" name="Genome Biol. Evol.">
        <title>Genomics and development of Lentinus tigrinus, a white-rot wood-decaying mushroom with dimorphic fruiting bodies.</title>
        <authorList>
            <person name="Wu B."/>
            <person name="Xu Z."/>
            <person name="Knudson A."/>
            <person name="Carlson A."/>
            <person name="Chen N."/>
            <person name="Kovaka S."/>
            <person name="LaButti K."/>
            <person name="Lipzen A."/>
            <person name="Pennachio C."/>
            <person name="Riley R."/>
            <person name="Schakwitz W."/>
            <person name="Umezawa K."/>
            <person name="Ohm R.A."/>
            <person name="Grigoriev I.V."/>
            <person name="Nagy L.G."/>
            <person name="Gibbons J."/>
            <person name="Hibbett D."/>
        </authorList>
    </citation>
    <scope>NUCLEOTIDE SEQUENCE [LARGE SCALE GENOMIC DNA]</scope>
    <source>
        <strain evidence="1">ALCF2SS1-6</strain>
    </source>
</reference>